<dbReference type="EMBL" id="LXFE01000699">
    <property type="protein sequence ID" value="OLL24645.1"/>
    <property type="molecule type" value="Genomic_DNA"/>
</dbReference>
<dbReference type="GO" id="GO:0010494">
    <property type="term" value="C:cytoplasmic stress granule"/>
    <property type="evidence" value="ECO:0007669"/>
    <property type="project" value="TreeGrafter"/>
</dbReference>
<sequence length="839" mass="94496">MPDLASAHTLHSVSEPHEHARSAELESDPSPDTACSSPDSPVHPFTPAPNPAINPWKARQDLRLHPRHAPAPASPHPTDSLTESRKHVTRWSRDVIPKSHHVSRRTPATDIKFPSFDDSQLWPTPEKAATEVREHDQPKLAPAAAPPPKSLGKDKWVHITPTITHNHPLPPKGPSRGSKAIRAGRSHSVVERSSSSSDASRVVKAHDKESRKPHQRNYSVDNPSSREPSECIPISNGHNGASPVIDISRNAKIGNGEKSNGTEHVEQKDISKERRPSRASRGRGSYHSSSSHSLHTSPTTGPHHTYPHQYRQSSRANSVPIYNRYSTNGYDYPANMAPVNMTMMQPFSIPDVSYIRFVITSQVEYYFSIDNLCKDIFLRRHMDSQGFVPLSVLANFNRMRAITTDFNLLKDCCLRSSIVELQHIDMEMVRKREDWEIWVLPVDQRNQSSENCSPEIANPHPQMSVQAPPFEPHSKDRGNLKLNLTAPAFVPRSPLFQQTLANNSGSTESMFSLDEELHPNVATIDEIEEDFSDDAVNRLILVTQRRKSFTKNSLVDALRSEVNGSYSTLIDEGLLKAEQAGQSDPSNGLALRSKRFFPYEAGASPSNIPPSIDGKPMHPGEVGWFMGSHKYSAYNAADSPDSISSFFVPDRPDGVHSEHPSHELLRQGSFMQHVYHRFHAKSLADRAKLGPGKSKDMNLLFRFWGHFLRDHWNNRMYNDFKCIAVSDANLNQRYGLECLLRFYRNALQRHFRKAVFNDFCSIVLTDCRNGSTYGLEGLWALLEYFKATSTFQDHKTALVPELEHSLSKFQKIEDFDHAASKVDLIEHYQQKGKHTVDNV</sequence>
<dbReference type="InterPro" id="IPR045180">
    <property type="entry name" value="La_dom_prot"/>
</dbReference>
<organism evidence="5 6">
    <name type="scientific">Neolecta irregularis (strain DAH-3)</name>
    <dbReference type="NCBI Taxonomy" id="1198029"/>
    <lineage>
        <taxon>Eukaryota</taxon>
        <taxon>Fungi</taxon>
        <taxon>Dikarya</taxon>
        <taxon>Ascomycota</taxon>
        <taxon>Taphrinomycotina</taxon>
        <taxon>Neolectales</taxon>
        <taxon>Neolectaceae</taxon>
        <taxon>Neolecta</taxon>
    </lineage>
</organism>
<dbReference type="SMART" id="SM00715">
    <property type="entry name" value="LA"/>
    <property type="match status" value="1"/>
</dbReference>
<dbReference type="InterPro" id="IPR006630">
    <property type="entry name" value="La_HTH"/>
</dbReference>
<keyword evidence="6" id="KW-1185">Reference proteome</keyword>
<dbReference type="OrthoDB" id="340227at2759"/>
<dbReference type="GO" id="GO:0045727">
    <property type="term" value="P:positive regulation of translation"/>
    <property type="evidence" value="ECO:0007669"/>
    <property type="project" value="TreeGrafter"/>
</dbReference>
<evidence type="ECO:0000259" key="4">
    <source>
        <dbReference type="PROSITE" id="PS50961"/>
    </source>
</evidence>
<evidence type="ECO:0000256" key="1">
    <source>
        <dbReference type="ARBA" id="ARBA00022884"/>
    </source>
</evidence>
<feature type="compositionally biased region" description="Polar residues" evidence="3">
    <location>
        <begin position="216"/>
        <end position="226"/>
    </location>
</feature>
<dbReference type="PANTHER" id="PTHR22792:SF132">
    <property type="entry name" value="LA-RELATED PROTEIN 1"/>
    <property type="match status" value="1"/>
</dbReference>
<dbReference type="GO" id="GO:0000339">
    <property type="term" value="F:RNA cap binding"/>
    <property type="evidence" value="ECO:0007669"/>
    <property type="project" value="InterPro"/>
</dbReference>
<dbReference type="AlphaFoldDB" id="A0A1U7LPQ9"/>
<feature type="compositionally biased region" description="Low complexity" evidence="3">
    <location>
        <begin position="282"/>
        <end position="310"/>
    </location>
</feature>
<dbReference type="SMART" id="SM00684">
    <property type="entry name" value="DM15"/>
    <property type="match status" value="3"/>
</dbReference>
<dbReference type="InterPro" id="IPR036388">
    <property type="entry name" value="WH-like_DNA-bd_sf"/>
</dbReference>
<dbReference type="CDD" id="cd07323">
    <property type="entry name" value="LAM"/>
    <property type="match status" value="1"/>
</dbReference>
<dbReference type="Pfam" id="PF21071">
    <property type="entry name" value="LARP1_HEAT"/>
    <property type="match status" value="1"/>
</dbReference>
<dbReference type="Pfam" id="PF05383">
    <property type="entry name" value="La"/>
    <property type="match status" value="1"/>
</dbReference>
<feature type="compositionally biased region" description="Low complexity" evidence="3">
    <location>
        <begin position="191"/>
        <end position="202"/>
    </location>
</feature>
<comment type="caution">
    <text evidence="5">The sequence shown here is derived from an EMBL/GenBank/DDBJ whole genome shotgun (WGS) entry which is preliminary data.</text>
</comment>
<feature type="compositionally biased region" description="Basic and acidic residues" evidence="3">
    <location>
        <begin position="260"/>
        <end position="276"/>
    </location>
</feature>
<name>A0A1U7LPQ9_NEOID</name>
<dbReference type="PROSITE" id="PS50961">
    <property type="entry name" value="HTH_LA"/>
    <property type="match status" value="1"/>
</dbReference>
<evidence type="ECO:0000256" key="2">
    <source>
        <dbReference type="PROSITE-ProRule" id="PRU00332"/>
    </source>
</evidence>
<dbReference type="InterPro" id="IPR006607">
    <property type="entry name" value="DM15"/>
</dbReference>
<dbReference type="STRING" id="1198029.A0A1U7LPQ9"/>
<evidence type="ECO:0000256" key="3">
    <source>
        <dbReference type="SAM" id="MobiDB-lite"/>
    </source>
</evidence>
<dbReference type="Proteomes" id="UP000186594">
    <property type="component" value="Unassembled WGS sequence"/>
</dbReference>
<dbReference type="GO" id="GO:0005829">
    <property type="term" value="C:cytosol"/>
    <property type="evidence" value="ECO:0007669"/>
    <property type="project" value="TreeGrafter"/>
</dbReference>
<evidence type="ECO:0000313" key="6">
    <source>
        <dbReference type="Proteomes" id="UP000186594"/>
    </source>
</evidence>
<evidence type="ECO:0000313" key="5">
    <source>
        <dbReference type="EMBL" id="OLL24645.1"/>
    </source>
</evidence>
<dbReference type="SUPFAM" id="SSF46785">
    <property type="entry name" value="Winged helix' DNA-binding domain"/>
    <property type="match status" value="1"/>
</dbReference>
<feature type="region of interest" description="Disordered" evidence="3">
    <location>
        <begin position="100"/>
        <end position="317"/>
    </location>
</feature>
<dbReference type="InterPro" id="IPR036390">
    <property type="entry name" value="WH_DNA-bd_sf"/>
</dbReference>
<dbReference type="OMA" id="MMSHEIN"/>
<keyword evidence="1 2" id="KW-0694">RNA-binding</keyword>
<dbReference type="Gene3D" id="1.10.10.10">
    <property type="entry name" value="Winged helix-like DNA-binding domain superfamily/Winged helix DNA-binding domain"/>
    <property type="match status" value="1"/>
</dbReference>
<dbReference type="GO" id="GO:0048255">
    <property type="term" value="P:mRNA stabilization"/>
    <property type="evidence" value="ECO:0007669"/>
    <property type="project" value="InterPro"/>
</dbReference>
<feature type="compositionally biased region" description="Basic and acidic residues" evidence="3">
    <location>
        <begin position="14"/>
        <end position="24"/>
    </location>
</feature>
<dbReference type="PANTHER" id="PTHR22792">
    <property type="entry name" value="LUPUS LA PROTEIN-RELATED"/>
    <property type="match status" value="1"/>
</dbReference>
<proteinExistence type="predicted"/>
<feature type="region of interest" description="Disordered" evidence="3">
    <location>
        <begin position="1"/>
        <end position="88"/>
    </location>
</feature>
<accession>A0A1U7LPQ9</accession>
<feature type="domain" description="HTH La-type RNA-binding" evidence="4">
    <location>
        <begin position="349"/>
        <end position="438"/>
    </location>
</feature>
<feature type="compositionally biased region" description="Basic and acidic residues" evidence="3">
    <location>
        <begin position="128"/>
        <end position="138"/>
    </location>
</feature>
<protein>
    <submittedName>
        <fullName evidence="5">La-related protein 1</fullName>
    </submittedName>
</protein>
<gene>
    <name evidence="5" type="ORF">NEOLI_003481</name>
</gene>
<reference evidence="5 6" key="1">
    <citation type="submission" date="2016-04" db="EMBL/GenBank/DDBJ databases">
        <title>Evolutionary innovation and constraint leading to complex multicellularity in the Ascomycota.</title>
        <authorList>
            <person name="Cisse O."/>
            <person name="Nguyen A."/>
            <person name="Hewitt D.A."/>
            <person name="Jedd G."/>
            <person name="Stajich J.E."/>
        </authorList>
    </citation>
    <scope>NUCLEOTIDE SEQUENCE [LARGE SCALE GENOMIC DNA]</scope>
    <source>
        <strain evidence="5 6">DAH-3</strain>
    </source>
</reference>